<feature type="compositionally biased region" description="Polar residues" evidence="3">
    <location>
        <begin position="271"/>
        <end position="314"/>
    </location>
</feature>
<gene>
    <name evidence="7" type="ORF">UBRO2_05741</name>
    <name evidence="6" type="ORF">UBRO_07876</name>
</gene>
<evidence type="ECO:0000313" key="6">
    <source>
        <dbReference type="EMBL" id="SAM85961.1"/>
    </source>
</evidence>
<dbReference type="PANTHER" id="PTHR11474:SF126">
    <property type="entry name" value="TYROSINASE-LIKE PROTEIN TYR-1-RELATED"/>
    <property type="match status" value="1"/>
</dbReference>
<dbReference type="AlphaFoldDB" id="A0A1K0HF59"/>
<evidence type="ECO:0000313" key="7">
    <source>
        <dbReference type="EMBL" id="SYW85210.1"/>
    </source>
</evidence>
<proteinExistence type="predicted"/>
<dbReference type="InterPro" id="IPR050316">
    <property type="entry name" value="Tyrosinase/Hemocyanin"/>
</dbReference>
<keyword evidence="1" id="KW-0479">Metal-binding</keyword>
<accession>A0A1K0HF59</accession>
<dbReference type="EMBL" id="LT558136">
    <property type="protein sequence ID" value="SAM85961.1"/>
    <property type="molecule type" value="Genomic_DNA"/>
</dbReference>
<dbReference type="OrthoDB" id="6132182at2759"/>
<feature type="compositionally biased region" description="Gly residues" evidence="3">
    <location>
        <begin position="225"/>
        <end position="235"/>
    </location>
</feature>
<evidence type="ECO:0000313" key="8">
    <source>
        <dbReference type="Proteomes" id="UP000179920"/>
    </source>
</evidence>
<dbReference type="GO" id="GO:0046872">
    <property type="term" value="F:metal ion binding"/>
    <property type="evidence" value="ECO:0007669"/>
    <property type="project" value="UniProtKB-KW"/>
</dbReference>
<protein>
    <recommendedName>
        <fullName evidence="5">Tyrosinase copper-binding domain-containing protein</fullName>
    </recommendedName>
</protein>
<organism evidence="6 8">
    <name type="scientific">Ustilago bromivora</name>
    <dbReference type="NCBI Taxonomy" id="307758"/>
    <lineage>
        <taxon>Eukaryota</taxon>
        <taxon>Fungi</taxon>
        <taxon>Dikarya</taxon>
        <taxon>Basidiomycota</taxon>
        <taxon>Ustilaginomycotina</taxon>
        <taxon>Ustilaginomycetes</taxon>
        <taxon>Ustilaginales</taxon>
        <taxon>Ustilaginaceae</taxon>
        <taxon>Ustilago</taxon>
    </lineage>
</organism>
<dbReference type="InterPro" id="IPR008922">
    <property type="entry name" value="Di-copper_centre_dom_sf"/>
</dbReference>
<dbReference type="Pfam" id="PF00264">
    <property type="entry name" value="Tyrosinase"/>
    <property type="match status" value="1"/>
</dbReference>
<evidence type="ECO:0000256" key="1">
    <source>
        <dbReference type="ARBA" id="ARBA00022723"/>
    </source>
</evidence>
<dbReference type="GO" id="GO:0016491">
    <property type="term" value="F:oxidoreductase activity"/>
    <property type="evidence" value="ECO:0007669"/>
    <property type="project" value="InterPro"/>
</dbReference>
<evidence type="ECO:0000256" key="4">
    <source>
        <dbReference type="SAM" id="SignalP"/>
    </source>
</evidence>
<feature type="compositionally biased region" description="Polar residues" evidence="3">
    <location>
        <begin position="341"/>
        <end position="383"/>
    </location>
</feature>
<feature type="region of interest" description="Disordered" evidence="3">
    <location>
        <begin position="161"/>
        <end position="383"/>
    </location>
</feature>
<keyword evidence="2" id="KW-0186">Copper</keyword>
<dbReference type="Proteomes" id="UP000179920">
    <property type="component" value="Chromosome XX"/>
</dbReference>
<evidence type="ECO:0000259" key="5">
    <source>
        <dbReference type="Pfam" id="PF00264"/>
    </source>
</evidence>
<evidence type="ECO:0000313" key="9">
    <source>
        <dbReference type="Proteomes" id="UP000658997"/>
    </source>
</evidence>
<dbReference type="InterPro" id="IPR002227">
    <property type="entry name" value="Tyrosinase_Cu-bd"/>
</dbReference>
<reference evidence="8" key="1">
    <citation type="submission" date="2016-04" db="EMBL/GenBank/DDBJ databases">
        <authorList>
            <person name="Guldener U."/>
            <person name="Guldener U."/>
        </authorList>
    </citation>
    <scope>NUCLEOTIDE SEQUENCE [LARGE SCALE GENOMIC DNA]</scope>
    <source>
        <strain evidence="8">UB2112</strain>
    </source>
</reference>
<reference evidence="6" key="2">
    <citation type="submission" date="2016-04" db="EMBL/GenBank/DDBJ databases">
        <authorList>
            <person name="Evans L.H."/>
            <person name="Alamgir A."/>
            <person name="Owens N."/>
            <person name="Weber N.D."/>
            <person name="Virtaneva K."/>
            <person name="Barbian K."/>
            <person name="Babar A."/>
            <person name="Rosenke K."/>
        </authorList>
    </citation>
    <scope>NUCLEOTIDE SEQUENCE</scope>
    <source>
        <strain evidence="6">UB2112</strain>
    </source>
</reference>
<evidence type="ECO:0000256" key="2">
    <source>
        <dbReference type="ARBA" id="ARBA00023008"/>
    </source>
</evidence>
<name>A0A1K0HF59_9BASI</name>
<evidence type="ECO:0000256" key="3">
    <source>
        <dbReference type="SAM" id="MobiDB-lite"/>
    </source>
</evidence>
<feature type="signal peptide" evidence="4">
    <location>
        <begin position="1"/>
        <end position="22"/>
    </location>
</feature>
<dbReference type="PANTHER" id="PTHR11474">
    <property type="entry name" value="TYROSINASE FAMILY MEMBER"/>
    <property type="match status" value="1"/>
</dbReference>
<dbReference type="EMBL" id="ULHB01000203">
    <property type="protein sequence ID" value="SYW85210.1"/>
    <property type="molecule type" value="Genomic_DNA"/>
</dbReference>
<feature type="chain" id="PRO_5038218861" description="Tyrosinase copper-binding domain-containing protein" evidence="4">
    <location>
        <begin position="23"/>
        <end position="700"/>
    </location>
</feature>
<keyword evidence="4" id="KW-0732">Signal</keyword>
<keyword evidence="9" id="KW-1185">Reference proteome</keyword>
<dbReference type="Proteomes" id="UP000658997">
    <property type="component" value="Unassembled WGS sequence"/>
</dbReference>
<dbReference type="Gene3D" id="1.10.1280.10">
    <property type="entry name" value="Di-copper center containing domain from catechol oxidase"/>
    <property type="match status" value="1"/>
</dbReference>
<feature type="domain" description="Tyrosinase copper-binding" evidence="5">
    <location>
        <begin position="431"/>
        <end position="632"/>
    </location>
</feature>
<dbReference type="SUPFAM" id="SSF48056">
    <property type="entry name" value="Di-copper centre-containing domain"/>
    <property type="match status" value="1"/>
</dbReference>
<reference evidence="7" key="3">
    <citation type="submission" date="2018-08" db="EMBL/GenBank/DDBJ databases">
        <authorList>
            <person name="Guldener U."/>
        </authorList>
    </citation>
    <scope>NUCLEOTIDE SEQUENCE</scope>
    <source>
        <strain evidence="7">UB2</strain>
    </source>
</reference>
<sequence>MKFLITSLSTTLLLTLLSLVSAADDHNPFPPSTTSPGPSSNVDALLHCLGKGPSSRADRNQITFLLNTHSHPTNLVNEGLLTQLPPRSWGFTAHDAPQFNTWFLPTTGDVKLREKTERQRQKLLGCVKKVYAANENGGESRVLPDMWGGSGFRMIKQGQGWNEGEGMMRPPTAARDLAKNSPDSVTPASDAISGGGGGKTTTDADVKAANGTGDLEEGEPPIGNPGDGALGGRTGNGNPVAQKTVDEQNPALGSDPSKTAPGRDGKPADDGSSTQALTTDGQKDPTTADPTTDGNKLPSTDPNATPADVNTTELSPGLGQKSPSVAPGLINDPQQKMMPQPGTNPGLTEPTLSLSNTNSTDPATTDELQLTSPNPNLTSGTNRRSTCKSILIRKEYSTLTPAEKTAYASALKCVQAKPSRFRSDPHFTAADDWTLLHIRMVKYVHFTAYFTVFHRAFSALVEQDLVACGLPAGMGLPWVDWTKTSDDPSTNALFDSDPRYGLGTDGSGDSDDCAWGRGKAVTDGALSDHWFNAPFRHRLCRHFNNLDTTQPNPHFGSNCSTFLNSNFLSGLGKTHGKGRFFDFSAALEISTHLAMHTCVGGNMAWLSTSPNDYVFHSHHGFIDNVFSAWQNKTQENRVAFHGPKQQQKEGTDKKPWDAKKEDMINFQPLAENIAAGELLDHESGKWGGRMCYRYDYAIPM</sequence>